<evidence type="ECO:0000256" key="1">
    <source>
        <dbReference type="ARBA" id="ARBA00001946"/>
    </source>
</evidence>
<dbReference type="Gene3D" id="3.90.79.10">
    <property type="entry name" value="Nucleoside Triphosphate Pyrophosphohydrolase"/>
    <property type="match status" value="1"/>
</dbReference>
<dbReference type="PROSITE" id="PS51462">
    <property type="entry name" value="NUDIX"/>
    <property type="match status" value="1"/>
</dbReference>
<dbReference type="PANTHER" id="PTHR43046:SF12">
    <property type="entry name" value="GDP-MANNOSE MANNOSYL HYDROLASE"/>
    <property type="match status" value="1"/>
</dbReference>
<dbReference type="PRINTS" id="PR00502">
    <property type="entry name" value="NUDIXFAMILY"/>
</dbReference>
<organism evidence="5 6">
    <name type="scientific">Brachybacterium tyrofermentans</name>
    <dbReference type="NCBI Taxonomy" id="47848"/>
    <lineage>
        <taxon>Bacteria</taxon>
        <taxon>Bacillati</taxon>
        <taxon>Actinomycetota</taxon>
        <taxon>Actinomycetes</taxon>
        <taxon>Micrococcales</taxon>
        <taxon>Dermabacteraceae</taxon>
        <taxon>Brachybacterium</taxon>
    </lineage>
</organism>
<evidence type="ECO:0000313" key="6">
    <source>
        <dbReference type="Proteomes" id="UP001595937"/>
    </source>
</evidence>
<dbReference type="InterPro" id="IPR020476">
    <property type="entry name" value="Nudix_hydrolase"/>
</dbReference>
<evidence type="ECO:0000256" key="3">
    <source>
        <dbReference type="ARBA" id="ARBA00022842"/>
    </source>
</evidence>
<dbReference type="Proteomes" id="UP001595937">
    <property type="component" value="Unassembled WGS sequence"/>
</dbReference>
<comment type="caution">
    <text evidence="5">The sequence shown here is derived from an EMBL/GenBank/DDBJ whole genome shotgun (WGS) entry which is preliminary data.</text>
</comment>
<keyword evidence="6" id="KW-1185">Reference proteome</keyword>
<dbReference type="EMBL" id="JBHSLN010000022">
    <property type="protein sequence ID" value="MFC5297599.1"/>
    <property type="molecule type" value="Genomic_DNA"/>
</dbReference>
<proteinExistence type="predicted"/>
<dbReference type="PANTHER" id="PTHR43046">
    <property type="entry name" value="GDP-MANNOSE MANNOSYL HYDROLASE"/>
    <property type="match status" value="1"/>
</dbReference>
<sequence>MVHRLPPPPMVPHAEYLASLPRKRVITSALIVAEDRRVLCIEPTYKSTWHLPGGTVGQGESPSNACIRECREELGVSIDLGRLFAVGHIEPGAEDPHGALAFIYDAPMSPSTFDSLDLADDEIRSVARLEDAELHQLLSPLAFRFVQSGLESLDRGGLVEFDRDEGTTGSGRG</sequence>
<evidence type="ECO:0000259" key="4">
    <source>
        <dbReference type="PROSITE" id="PS51462"/>
    </source>
</evidence>
<evidence type="ECO:0000313" key="5">
    <source>
        <dbReference type="EMBL" id="MFC5297599.1"/>
    </source>
</evidence>
<keyword evidence="3" id="KW-0460">Magnesium</keyword>
<protein>
    <submittedName>
        <fullName evidence="5">NUDIX domain-containing protein</fullName>
    </submittedName>
</protein>
<keyword evidence="2" id="KW-0378">Hydrolase</keyword>
<dbReference type="InterPro" id="IPR015797">
    <property type="entry name" value="NUDIX_hydrolase-like_dom_sf"/>
</dbReference>
<name>A0ABW0FHN5_9MICO</name>
<dbReference type="Pfam" id="PF00293">
    <property type="entry name" value="NUDIX"/>
    <property type="match status" value="1"/>
</dbReference>
<accession>A0ABW0FHN5</accession>
<reference evidence="6" key="1">
    <citation type="journal article" date="2019" name="Int. J. Syst. Evol. Microbiol.">
        <title>The Global Catalogue of Microorganisms (GCM) 10K type strain sequencing project: providing services to taxonomists for standard genome sequencing and annotation.</title>
        <authorList>
            <consortium name="The Broad Institute Genomics Platform"/>
            <consortium name="The Broad Institute Genome Sequencing Center for Infectious Disease"/>
            <person name="Wu L."/>
            <person name="Ma J."/>
        </authorList>
    </citation>
    <scope>NUCLEOTIDE SEQUENCE [LARGE SCALE GENOMIC DNA]</scope>
    <source>
        <strain evidence="6">CGMCC 1.16455</strain>
    </source>
</reference>
<gene>
    <name evidence="5" type="ORF">ACFPK8_08750</name>
</gene>
<feature type="domain" description="Nudix hydrolase" evidence="4">
    <location>
        <begin position="21"/>
        <end position="151"/>
    </location>
</feature>
<dbReference type="InterPro" id="IPR000086">
    <property type="entry name" value="NUDIX_hydrolase_dom"/>
</dbReference>
<dbReference type="RefSeq" id="WP_377802379.1">
    <property type="nucleotide sequence ID" value="NZ_JBHSLN010000022.1"/>
</dbReference>
<dbReference type="SUPFAM" id="SSF55811">
    <property type="entry name" value="Nudix"/>
    <property type="match status" value="1"/>
</dbReference>
<evidence type="ECO:0000256" key="2">
    <source>
        <dbReference type="ARBA" id="ARBA00022801"/>
    </source>
</evidence>
<comment type="cofactor">
    <cofactor evidence="1">
        <name>Mg(2+)</name>
        <dbReference type="ChEBI" id="CHEBI:18420"/>
    </cofactor>
</comment>